<organism evidence="3 4">
    <name type="scientific">Novipirellula artificiosorum</name>
    <dbReference type="NCBI Taxonomy" id="2528016"/>
    <lineage>
        <taxon>Bacteria</taxon>
        <taxon>Pseudomonadati</taxon>
        <taxon>Planctomycetota</taxon>
        <taxon>Planctomycetia</taxon>
        <taxon>Pirellulales</taxon>
        <taxon>Pirellulaceae</taxon>
        <taxon>Novipirellula</taxon>
    </lineage>
</organism>
<dbReference type="Gene3D" id="3.40.50.720">
    <property type="entry name" value="NAD(P)-binding Rossmann-like Domain"/>
    <property type="match status" value="1"/>
</dbReference>
<dbReference type="InterPro" id="IPR036291">
    <property type="entry name" value="NAD(P)-bd_dom_sf"/>
</dbReference>
<dbReference type="AlphaFoldDB" id="A0A5C6DRV3"/>
<dbReference type="Pfam" id="PF01408">
    <property type="entry name" value="GFO_IDH_MocA"/>
    <property type="match status" value="1"/>
</dbReference>
<evidence type="ECO:0000259" key="2">
    <source>
        <dbReference type="Pfam" id="PF19051"/>
    </source>
</evidence>
<reference evidence="3 4" key="1">
    <citation type="submission" date="2019-02" db="EMBL/GenBank/DDBJ databases">
        <title>Deep-cultivation of Planctomycetes and their phenomic and genomic characterization uncovers novel biology.</title>
        <authorList>
            <person name="Wiegand S."/>
            <person name="Jogler M."/>
            <person name="Boedeker C."/>
            <person name="Pinto D."/>
            <person name="Vollmers J."/>
            <person name="Rivas-Marin E."/>
            <person name="Kohn T."/>
            <person name="Peeters S.H."/>
            <person name="Heuer A."/>
            <person name="Rast P."/>
            <person name="Oberbeckmann S."/>
            <person name="Bunk B."/>
            <person name="Jeske O."/>
            <person name="Meyerdierks A."/>
            <person name="Storesund J.E."/>
            <person name="Kallscheuer N."/>
            <person name="Luecker S."/>
            <person name="Lage O.M."/>
            <person name="Pohl T."/>
            <person name="Merkel B.J."/>
            <person name="Hornburger P."/>
            <person name="Mueller R.-W."/>
            <person name="Bruemmer F."/>
            <person name="Labrenz M."/>
            <person name="Spormann A.M."/>
            <person name="Op Den Camp H."/>
            <person name="Overmann J."/>
            <person name="Amann R."/>
            <person name="Jetten M.S.M."/>
            <person name="Mascher T."/>
            <person name="Medema M.H."/>
            <person name="Devos D.P."/>
            <person name="Kaster A.-K."/>
            <person name="Ovreas L."/>
            <person name="Rohde M."/>
            <person name="Galperin M.Y."/>
            <person name="Jogler C."/>
        </authorList>
    </citation>
    <scope>NUCLEOTIDE SEQUENCE [LARGE SCALE GENOMIC DNA]</scope>
    <source>
        <strain evidence="3 4">Poly41</strain>
    </source>
</reference>
<evidence type="ECO:0000313" key="3">
    <source>
        <dbReference type="EMBL" id="TWU38281.1"/>
    </source>
</evidence>
<proteinExistence type="predicted"/>
<keyword evidence="4" id="KW-1185">Reference proteome</keyword>
<dbReference type="Gene3D" id="3.30.360.10">
    <property type="entry name" value="Dihydrodipicolinate Reductase, domain 2"/>
    <property type="match status" value="1"/>
</dbReference>
<dbReference type="RefSeq" id="WP_146526619.1">
    <property type="nucleotide sequence ID" value="NZ_SJPV01000004.1"/>
</dbReference>
<dbReference type="Pfam" id="PF19051">
    <property type="entry name" value="GFO_IDH_MocA_C2"/>
    <property type="match status" value="1"/>
</dbReference>
<gene>
    <name evidence="3" type="primary">gfo_3</name>
    <name evidence="3" type="ORF">Poly41_27570</name>
</gene>
<dbReference type="Proteomes" id="UP000319143">
    <property type="component" value="Unassembled WGS sequence"/>
</dbReference>
<name>A0A5C6DRV3_9BACT</name>
<feature type="domain" description="Gfo/Idh/MocA-like oxidoreductase bacterial type C-terminal" evidence="2">
    <location>
        <begin position="235"/>
        <end position="455"/>
    </location>
</feature>
<keyword evidence="3" id="KW-0560">Oxidoreductase</keyword>
<dbReference type="SUPFAM" id="SSF55347">
    <property type="entry name" value="Glyceraldehyde-3-phosphate dehydrogenase-like, C-terminal domain"/>
    <property type="match status" value="1"/>
</dbReference>
<dbReference type="PANTHER" id="PTHR43818">
    <property type="entry name" value="BCDNA.GH03377"/>
    <property type="match status" value="1"/>
</dbReference>
<dbReference type="GO" id="GO:0047061">
    <property type="term" value="F:glucose-fructose oxidoreductase activity"/>
    <property type="evidence" value="ECO:0007669"/>
    <property type="project" value="UniProtKB-EC"/>
</dbReference>
<feature type="domain" description="Gfo/Idh/MocA-like oxidoreductase N-terminal" evidence="1">
    <location>
        <begin position="50"/>
        <end position="192"/>
    </location>
</feature>
<dbReference type="SUPFAM" id="SSF51735">
    <property type="entry name" value="NAD(P)-binding Rossmann-fold domains"/>
    <property type="match status" value="1"/>
</dbReference>
<dbReference type="EMBL" id="SJPV01000004">
    <property type="protein sequence ID" value="TWU38281.1"/>
    <property type="molecule type" value="Genomic_DNA"/>
</dbReference>
<dbReference type="PANTHER" id="PTHR43818:SF5">
    <property type="entry name" value="OXIDOREDUCTASE FAMILY PROTEIN"/>
    <property type="match status" value="1"/>
</dbReference>
<dbReference type="InterPro" id="IPR043906">
    <property type="entry name" value="Gfo/Idh/MocA_OxRdtase_bact_C"/>
</dbReference>
<accession>A0A5C6DRV3</accession>
<dbReference type="EC" id="1.1.99.28" evidence="3"/>
<sequence length="457" mass="51257">MSTSPDKRSQSKSHVELSRRRFAVAASSAVIAPMVVRSSALGVYAPSNRINIALIGCGNQSRVDLPSMLRQPDAQVVAVCDVNRGSHGYSRPEHFLGRDPVQKQVNDYYAKKTGASQYDGCDAYSDFQEVLAREDIDAVMVTLPDHWHALATVKACQAKKDVYCQKPLSLTIHDGQQMVKAVRKHNRILQTGSQYRSNATVRRVCELVRNGRIGEVQRVVAIINSSTAGPGPGWMPMSVPEGFDYDRWLGPAPEAPYHIDRCLYRFRFHLDYSGGQVTNTGAHAIDIVQWALGTDDTGPVEFEDQGAIWPPEGHLYTTAMETHFRARYANGIEFVCRTQEPGFGARFEGTEGWIQYSYNKIEASSDAILDSVIAESEIQLSISDDHYRNFLDSVKSREEPIEPVEVGHRTVSICHAGNIAMRLKRKLQWDPSNEVFVNDDQANEMLRRPYRDPWKLP</sequence>
<dbReference type="InterPro" id="IPR000683">
    <property type="entry name" value="Gfo/Idh/MocA-like_OxRdtase_N"/>
</dbReference>
<dbReference type="GO" id="GO:0000166">
    <property type="term" value="F:nucleotide binding"/>
    <property type="evidence" value="ECO:0007669"/>
    <property type="project" value="InterPro"/>
</dbReference>
<dbReference type="InterPro" id="IPR050463">
    <property type="entry name" value="Gfo/Idh/MocA_oxidrdct_glycsds"/>
</dbReference>
<comment type="caution">
    <text evidence="3">The sequence shown here is derived from an EMBL/GenBank/DDBJ whole genome shotgun (WGS) entry which is preliminary data.</text>
</comment>
<dbReference type="OrthoDB" id="9788246at2"/>
<evidence type="ECO:0000259" key="1">
    <source>
        <dbReference type="Pfam" id="PF01408"/>
    </source>
</evidence>
<protein>
    <submittedName>
        <fullName evidence="3">Glucose--fructose oxidoreductase</fullName>
        <ecNumber evidence="3">1.1.99.28</ecNumber>
    </submittedName>
</protein>
<evidence type="ECO:0000313" key="4">
    <source>
        <dbReference type="Proteomes" id="UP000319143"/>
    </source>
</evidence>